<name>R7W3E6_AEGTA</name>
<protein>
    <submittedName>
        <fullName evidence="1">Uncharacterized protein</fullName>
    </submittedName>
</protein>
<proteinExistence type="predicted"/>
<dbReference type="EnsemblPlants" id="EMT02112">
    <property type="protein sequence ID" value="EMT02112"/>
    <property type="gene ID" value="F775_24413"/>
</dbReference>
<evidence type="ECO:0000313" key="1">
    <source>
        <dbReference type="EnsemblPlants" id="EMT02112"/>
    </source>
</evidence>
<accession>R7W3E6</accession>
<organism evidence="1">
    <name type="scientific">Aegilops tauschii</name>
    <name type="common">Tausch's goatgrass</name>
    <name type="synonym">Aegilops squarrosa</name>
    <dbReference type="NCBI Taxonomy" id="37682"/>
    <lineage>
        <taxon>Eukaryota</taxon>
        <taxon>Viridiplantae</taxon>
        <taxon>Streptophyta</taxon>
        <taxon>Embryophyta</taxon>
        <taxon>Tracheophyta</taxon>
        <taxon>Spermatophyta</taxon>
        <taxon>Magnoliopsida</taxon>
        <taxon>Liliopsida</taxon>
        <taxon>Poales</taxon>
        <taxon>Poaceae</taxon>
        <taxon>BOP clade</taxon>
        <taxon>Pooideae</taxon>
        <taxon>Triticodae</taxon>
        <taxon>Triticeae</taxon>
        <taxon>Triticinae</taxon>
        <taxon>Aegilops</taxon>
    </lineage>
</organism>
<sequence>MPLLLPLVSLLFELPLLQPHHRPSPYLFLLPARQCLPTFSIRRCRARWFQIGRRSQPWKCWFFPVMPQFGCSMDLVFKLRFHIKIMFSGANRAAVLDRQTRAGLLPIQAVEVDGQR</sequence>
<dbReference type="AlphaFoldDB" id="R7W3E6"/>
<reference evidence="1" key="1">
    <citation type="submission" date="2015-06" db="UniProtKB">
        <authorList>
            <consortium name="EnsemblPlants"/>
        </authorList>
    </citation>
    <scope>IDENTIFICATION</scope>
</reference>